<feature type="chain" id="PRO_5040930966" description="G-protein coupled receptors family 2 profile 2 domain-containing protein" evidence="2">
    <location>
        <begin position="23"/>
        <end position="174"/>
    </location>
</feature>
<keyword evidence="4" id="KW-1185">Reference proteome</keyword>
<dbReference type="Proteomes" id="UP001150538">
    <property type="component" value="Unassembled WGS sequence"/>
</dbReference>
<keyword evidence="1" id="KW-0472">Membrane</keyword>
<keyword evidence="2" id="KW-0732">Signal</keyword>
<feature type="signal peptide" evidence="2">
    <location>
        <begin position="1"/>
        <end position="22"/>
    </location>
</feature>
<dbReference type="EMBL" id="JANBPU010000074">
    <property type="protein sequence ID" value="KAJ1917345.1"/>
    <property type="molecule type" value="Genomic_DNA"/>
</dbReference>
<evidence type="ECO:0000313" key="3">
    <source>
        <dbReference type="EMBL" id="KAJ1917345.1"/>
    </source>
</evidence>
<comment type="caution">
    <text evidence="3">The sequence shown here is derived from an EMBL/GenBank/DDBJ whole genome shotgun (WGS) entry which is preliminary data.</text>
</comment>
<evidence type="ECO:0000256" key="2">
    <source>
        <dbReference type="SAM" id="SignalP"/>
    </source>
</evidence>
<dbReference type="OrthoDB" id="3251871at2759"/>
<evidence type="ECO:0000313" key="4">
    <source>
        <dbReference type="Proteomes" id="UP001150538"/>
    </source>
</evidence>
<name>A0A9W7ZW32_9FUNG</name>
<accession>A0A9W7ZW32</accession>
<feature type="transmembrane region" description="Helical" evidence="1">
    <location>
        <begin position="34"/>
        <end position="53"/>
    </location>
</feature>
<proteinExistence type="predicted"/>
<keyword evidence="1" id="KW-1133">Transmembrane helix</keyword>
<reference evidence="3" key="1">
    <citation type="submission" date="2022-07" db="EMBL/GenBank/DDBJ databases">
        <title>Phylogenomic reconstructions and comparative analyses of Kickxellomycotina fungi.</title>
        <authorList>
            <person name="Reynolds N.K."/>
            <person name="Stajich J.E."/>
            <person name="Barry K."/>
            <person name="Grigoriev I.V."/>
            <person name="Crous P."/>
            <person name="Smith M.E."/>
        </authorList>
    </citation>
    <scope>NUCLEOTIDE SEQUENCE</scope>
    <source>
        <strain evidence="3">NBRC 100468</strain>
    </source>
</reference>
<dbReference type="AlphaFoldDB" id="A0A9W7ZW32"/>
<protein>
    <recommendedName>
        <fullName evidence="5">G-protein coupled receptors family 2 profile 2 domain-containing protein</fullName>
    </recommendedName>
</protein>
<keyword evidence="1" id="KW-0812">Transmembrane</keyword>
<feature type="transmembrane region" description="Helical" evidence="1">
    <location>
        <begin position="83"/>
        <end position="103"/>
    </location>
</feature>
<evidence type="ECO:0000256" key="1">
    <source>
        <dbReference type="SAM" id="Phobius"/>
    </source>
</evidence>
<gene>
    <name evidence="3" type="ORF">H4219_003256</name>
</gene>
<organism evidence="3 4">
    <name type="scientific">Mycoemilia scoparia</name>
    <dbReference type="NCBI Taxonomy" id="417184"/>
    <lineage>
        <taxon>Eukaryota</taxon>
        <taxon>Fungi</taxon>
        <taxon>Fungi incertae sedis</taxon>
        <taxon>Zoopagomycota</taxon>
        <taxon>Kickxellomycotina</taxon>
        <taxon>Kickxellomycetes</taxon>
        <taxon>Kickxellales</taxon>
        <taxon>Kickxellaceae</taxon>
        <taxon>Mycoemilia</taxon>
    </lineage>
</organism>
<sequence>MTRNLTTWVSFTVALNLQLVMCHNIRDTRKFEPFYYAVSAVIALVPFIVTISVNSQPDVVISDYCLDDAVYDPESYALYWPRGIVYTLAGIAASLVSISYILVHIFRTRMIVIQNERESLDLLEAAKELKQKEIIDKVNKDVAIQAPKTALIPPPRWHAQTFDRTPLTKLYVTN</sequence>
<evidence type="ECO:0008006" key="5">
    <source>
        <dbReference type="Google" id="ProtNLM"/>
    </source>
</evidence>